<dbReference type="VEuPathDB" id="TriTrypDB:Lsey_0176_0040"/>
<feature type="region of interest" description="Disordered" evidence="1">
    <location>
        <begin position="934"/>
        <end position="1042"/>
    </location>
</feature>
<feature type="compositionally biased region" description="Basic residues" evidence="1">
    <location>
        <begin position="591"/>
        <end position="600"/>
    </location>
</feature>
<comment type="caution">
    <text evidence="2">The sequence shown here is derived from an EMBL/GenBank/DDBJ whole genome shotgun (WGS) entry which is preliminary data.</text>
</comment>
<feature type="region of interest" description="Disordered" evidence="1">
    <location>
        <begin position="2676"/>
        <end position="2721"/>
    </location>
</feature>
<feature type="compositionally biased region" description="Polar residues" evidence="1">
    <location>
        <begin position="1613"/>
        <end position="1631"/>
    </location>
</feature>
<feature type="compositionally biased region" description="Low complexity" evidence="1">
    <location>
        <begin position="2859"/>
        <end position="2880"/>
    </location>
</feature>
<feature type="region of interest" description="Disordered" evidence="1">
    <location>
        <begin position="2515"/>
        <end position="2566"/>
    </location>
</feature>
<evidence type="ECO:0000313" key="3">
    <source>
        <dbReference type="Proteomes" id="UP000038009"/>
    </source>
</evidence>
<feature type="region of interest" description="Disordered" evidence="1">
    <location>
        <begin position="796"/>
        <end position="862"/>
    </location>
</feature>
<feature type="region of interest" description="Disordered" evidence="1">
    <location>
        <begin position="103"/>
        <end position="157"/>
    </location>
</feature>
<feature type="region of interest" description="Disordered" evidence="1">
    <location>
        <begin position="1949"/>
        <end position="2024"/>
    </location>
</feature>
<feature type="compositionally biased region" description="Low complexity" evidence="1">
    <location>
        <begin position="2113"/>
        <end position="2123"/>
    </location>
</feature>
<feature type="compositionally biased region" description="Gly residues" evidence="1">
    <location>
        <begin position="2527"/>
        <end position="2538"/>
    </location>
</feature>
<feature type="compositionally biased region" description="Polar residues" evidence="1">
    <location>
        <begin position="569"/>
        <end position="578"/>
    </location>
</feature>
<feature type="region of interest" description="Disordered" evidence="1">
    <location>
        <begin position="1449"/>
        <end position="1484"/>
    </location>
</feature>
<sequence length="3715" mass="388135">MRLSDASITRLQACLLAGGATGCIVYAGILLRRRWHRSGPPPVVQCPFSDNTVALLRDLHDGPFRFGDPTPVAAAARREAMRRIRRQKAHRRRLRRKMRMLFRSQQDHQAAQRQQSLGSALRPAPTATNTVAHTETAKPIAGKTDVAQPLQKGSVGGVDLNVSSRRAVASCADDDRFAEQQCHLQEKTQRQQRSLLRQSVDAVTGSVKRFARRACGVLSLPSNCLVAAARSRTSSLTGSEAWDLRDTERRPLPRSSYSRSSSSLFLSSDLCSSRSLSMSSSFDSYTTTTTSSFSTASSQASARDDAASVTTIGSAATQERLAWSCVDTGGPPYAAVAAPSSFSNLSHPADPVQSPVSHFAASYSHAAPVLTGGCSHPLGSAVGSGTGGGAASASYHANRYSHQHLQHHFDCTATPSYYHFRSASQPGVYPPSGSYPDGAFASVSNAALLSAVGDGAESYCYAASATLYGPPLFATEMDVTDALAELRSTVCYSVDRQGGSCLGNANLNGSGAFNMNSSTASNHCGLSNAGSLGGGGGGGGGGGNASSLGGAHFLGGALTLSAMGQQSSLMGTMPSSSQGLGGSSYPYYSQGHHHHSRGHRSSAQGGAHHHHLSHQRTTSMGPPRSSSTGGGSGPYPHGASRNSQRYSNARSFSNSQLLPVSTISPVTGGYNAVSPLMPSAGNGLASLGPTGAPLSRVSSLMHSSMAAHPHVGMAAGATGSPAHRRPTYRLRRWWRRTRRHMRRLAHDWRIALTERVVDAWSTTRRLCVSGQQACVCSVQRVSQCVSTRGTVLAKGITQQVQRRLRRAPPSSPGHLQDSDGTHEADASVPIPKHGVSDSSPAKAATSGAPPAEGDTKQTEQASLDADSMEEAINMVVEMLAPCPGRVPTVVVIRAPLGYDVLNDAESLWAALHLDSTSFEEGLVDVVMMEELKTEPLPPAPPAPHSSAYDAASRRSSMAREAAGASKNSSEGGESSDERHADGAAETAKGPQSLPHPLSRDSAAGRQPLPTGRPDASRPSSSQPPSTAAAPQRSSLPQATQSRKGDLRITFELYPAHIFYSSIIRAAILQEKDLALRRAAAELYGGSADLEGGNGGAMEPLNAAAGRGGGSAYGSPSSPLPLARVSSFSVLGSGQRSGSSSHCGGTCANNGSSSGALSLVDNCCVTPIASSHFLRAPNSPKLAGMHHAHSTPSPAFSHQNSSPTGAATGGTAGTHSSATHAHSNGLPLLPSPTVPLVPSPAAAAGASGNGARSGAMPSPTSLSPTFKPSIPGSASNVVVRLSASYSFPALPQQMVRSPMQSAQGAVPHSPRGVPLPIGGIGAPTFNAPSSACGCGTSTSPQGGHGTLGRTPNPNRYSAARRFINRSEVLLYIHVLRTVVADAQTTATTLPSCVISDAGQEDGIGGVGGGNNSASDTATSLGSAIQRNLNHAAQGGGGAAADPNAGPCAAKAPFLKRGSHGGGKPSSYDGKADAADENRSVSGSDAMDVDDVVYDDDISIDEREEEARTLLELRQREIEAPVLLRYRLRICRQGKRSLEALRRTEKYAQEHIQGWQEEAKKMLQAMPPTGSAVMVSAVASRQRLSSVSTPSLMATVSPVLHPADAASARLPPTAGGSTINSGGSDGNSAAQRPIQQSNSRFSGLLTLPVRATPLAGNQELDREEERDSGPLQLPAWAMEVLVRRESMRETLICDLKEKAFRICSVPLPDMRVHCILPPVVPRYTVAHARGFPLSRTFAEEVLSQQRTLQYILLQREQENQRVIAAEIRRAMRRQERHAQRRRERRAREEERQHQRAEKKQQSLKARFTNSMNPATIVSCVASMVKMSTGRDLNSLNSMEKGDRDDVTLDPTSVTSQTKLEAHGPPSLSIHDQFKLEAQSEAVQQHRRQGQPAGGDFYGSALPGPQIPPNTLDSRGGYTTSWTMEDDNTLSTATATTESDLNAVDGGVTQNAMPQRRQRPLPYQPPFASLLPSPQQPPPPEVSAQPHRRATEQPSRGFSERNGFFGGEGAHSSVSCEGQQGPASAMAPHVANARVTGPIVGAGGNAEAVSGLVNTPVLCPSSSNASGNRSLRGMRCNTPSTLLSPASAATATSLVMGTNSSRSSPAPPPLSLQTHALQSQPSASSALGGGGGTSPPVALGGIRSSYWTAVHTATNANTSVPLPPPLLSSIGSSAVVQHPTEGGDGPAAQLLYATSSSMDLSAIEEGADPHRPFPIASVDAASKAGAAVNHPPSARPRSADGTAGLRRHRESSPVPPNASGHALLPPPPLLTPQARIPVPSEGYFSCSPAPASGQSTFTTTPITRPADGVNRATGEALGMDPSMSAVVHGGGQALGLPPPVQYFARPQTAAGAMLGAPCAPQDEAPFAPSTRAALLVPTAGYASASGECGADVGRLLSPQNSFARSPLQGEGLPASSIASTPLAVPNNSMYGTFDAYYGHSTATPQAVLLRQQARAAAVAGLTSGGAVPAPSSSPSHLRRPSAASAAVGSHTRSPGASASNGMTSSAVAAVTRSDSTAVDGIEGGWTTAGKLGGGGGGGGRLGQQPTPPKSTSTTRSHRTSPPPSSMAQQLLVPRSAVAAGGNGSSAPRCAGSGLLPYNYSADSVSSMCGIAYYPLYRYPDDTGMSATVGAPSSVGNTGFAFTGLSASHSMVDNVHSDSNLRGLANGACATATYISSSSTPGSAHGGHHHPSGEWGPLGGSPREMDSPIEATAGGGGGGATPPIVMQDTHMNRLKQYNKLLSDLLGVAGGPMRSGISFYYTYGDATALLYNASIQAPSDEDILELLGQQPWVPQSGQEVGDWDGPLETGCVDTPSSGLPLPVSTSGSSSSSNGGQPGVSGSSAAGISRSTRGMTTPNDSGAVSSTQGSGSTFAASSASPSPSAARVPPTLVGIGDSPPVAPPLRVAGDASSANAAVDGDATSAPSSRAKDNALKSGVAGTAHEDEGCSYLNYADMPYPEDLMDALEAEQIDAQRTRNKNFYSIFEHLHRAYHDAVFVPREPADTRRPQSLPHFTSVLGSTAATAVRQSPPPLGGFTATASFTGSPGSPRCGGFAQASRQRGLSIAGRVYAYAYSLVQWVGWKLGLAAAPAGKARNSVSNVADIDEAAMCGVLSDAPTDFPHSFPCPPGSEREQSDAERLAKQFPGERIVTFGREWRVVSHLDMHNGHYGLSPLQVWMATRYSRRFAGEVYLMDVVAAGSDPYYPAVRVLDEVVAHAVLYYHNHSLRDFTKDLASELGLEYVPQTTWGRRALGLPIDEAEVQELDGLLYSATRRRQDRCRRQQELRRRRAQEQRKKQLKPTTGPNANAGAACRQAKEAAIHSNVVQAAKNTDKHIEDVNAASAALNGEALGALEYGNDVGRPAGVCEASRTVGSAHLSHGVDDGHGTGADARASPPDSFLSTRDGGEDTPQQQQQDRTCARPSSKLSPSTGHCSLVHAATCKPTSYPVCLPTYIPVVDKPGVDVPSSDGGGSNRQNQHQDDSCGADLFADVDVNLWIDMQSFDQEEDEEVFYGATAAAVVGIGSGDINMAPHIYDAVMEREVYDERMLLRELDHLKDFLIENRNVLSSAMLTTAGSNALEAVFGVPATVFPFLLCARESVPLISSVFESLSYHYGALTYDNFSKMTYDAFHMDRPDVLRHTPRLFRMVNKSRRGCITYEELCGWLARKLSCGNNIQPNAHLLAAIMSLRLPLALVAESRADWGNHRCALKSLSDAEDEEY</sequence>
<feature type="compositionally biased region" description="Low complexity" evidence="1">
    <location>
        <begin position="2809"/>
        <end position="2838"/>
    </location>
</feature>
<dbReference type="OrthoDB" id="267657at2759"/>
<feature type="region of interest" description="Disordered" evidence="1">
    <location>
        <begin position="1829"/>
        <end position="1924"/>
    </location>
</feature>
<feature type="compositionally biased region" description="Polar residues" evidence="1">
    <location>
        <begin position="2009"/>
        <end position="2019"/>
    </location>
</feature>
<feature type="compositionally biased region" description="Basic and acidic residues" evidence="1">
    <location>
        <begin position="816"/>
        <end position="825"/>
    </location>
</feature>
<feature type="region of interest" description="Disordered" evidence="1">
    <location>
        <begin position="3273"/>
        <end position="3307"/>
    </location>
</feature>
<feature type="region of interest" description="Disordered" evidence="1">
    <location>
        <begin position="3372"/>
        <end position="3424"/>
    </location>
</feature>
<protein>
    <submittedName>
        <fullName evidence="2">Uncharacterized protein</fullName>
    </submittedName>
</protein>
<evidence type="ECO:0000256" key="1">
    <source>
        <dbReference type="SAM" id="MobiDB-lite"/>
    </source>
</evidence>
<feature type="compositionally biased region" description="Low complexity" evidence="1">
    <location>
        <begin position="1212"/>
        <end position="1227"/>
    </location>
</feature>
<name>A0A0N1I4Z4_LEPSE</name>
<feature type="compositionally biased region" description="Pro residues" evidence="1">
    <location>
        <begin position="1228"/>
        <end position="1237"/>
    </location>
</feature>
<dbReference type="EMBL" id="LJSK01000176">
    <property type="protein sequence ID" value="KPI85614.1"/>
    <property type="molecule type" value="Genomic_DNA"/>
</dbReference>
<dbReference type="PROSITE" id="PS51257">
    <property type="entry name" value="PROKAR_LIPOPROTEIN"/>
    <property type="match status" value="1"/>
</dbReference>
<feature type="compositionally biased region" description="Low complexity" evidence="1">
    <location>
        <begin position="1238"/>
        <end position="1254"/>
    </location>
</feature>
<feature type="compositionally biased region" description="Low complexity" evidence="1">
    <location>
        <begin position="2460"/>
        <end position="2483"/>
    </location>
</feature>
<feature type="region of interest" description="Disordered" evidence="1">
    <location>
        <begin position="2219"/>
        <end position="2309"/>
    </location>
</feature>
<feature type="compositionally biased region" description="Low complexity" evidence="1">
    <location>
        <begin position="103"/>
        <end position="116"/>
    </location>
</feature>
<feature type="compositionally biased region" description="Polar residues" evidence="1">
    <location>
        <begin position="1906"/>
        <end position="1924"/>
    </location>
</feature>
<accession>A0A0N1I4Z4</accession>
<feature type="region of interest" description="Disordered" evidence="1">
    <location>
        <begin position="2093"/>
        <end position="2132"/>
    </location>
</feature>
<feature type="compositionally biased region" description="Basic and acidic residues" evidence="1">
    <location>
        <begin position="242"/>
        <end position="251"/>
    </location>
</feature>
<feature type="compositionally biased region" description="Basic and acidic residues" evidence="1">
    <location>
        <begin position="3274"/>
        <end position="3290"/>
    </location>
</feature>
<feature type="compositionally biased region" description="Polar residues" evidence="1">
    <location>
        <begin position="2843"/>
        <end position="2858"/>
    </location>
</feature>
<feature type="region of interest" description="Disordered" evidence="1">
    <location>
        <begin position="1604"/>
        <end position="1631"/>
    </location>
</feature>
<reference evidence="2 3" key="1">
    <citation type="journal article" date="2015" name="PLoS Pathog.">
        <title>Leptomonas seymouri: Adaptations to the Dixenous Life Cycle Analyzed by Genome Sequencing, Transcriptome Profiling and Co-infection with Leishmania donovani.</title>
        <authorList>
            <person name="Kraeva N."/>
            <person name="Butenko A."/>
            <person name="Hlavacova J."/>
            <person name="Kostygov A."/>
            <person name="Myskova J."/>
            <person name="Grybchuk D."/>
            <person name="Lestinova T."/>
            <person name="Votypka J."/>
            <person name="Volf P."/>
            <person name="Opperdoes F."/>
            <person name="Flegontov P."/>
            <person name="Lukes J."/>
            <person name="Yurchenko V."/>
        </authorList>
    </citation>
    <scope>NUCLEOTIDE SEQUENCE [LARGE SCALE GENOMIC DNA]</scope>
    <source>
        <strain evidence="2 3">ATCC 30220</strain>
    </source>
</reference>
<feature type="compositionally biased region" description="Basic and acidic residues" evidence="1">
    <location>
        <begin position="1468"/>
        <end position="1477"/>
    </location>
</feature>
<evidence type="ECO:0000313" key="2">
    <source>
        <dbReference type="EMBL" id="KPI85614.1"/>
    </source>
</evidence>
<feature type="compositionally biased region" description="Polar residues" evidence="1">
    <location>
        <begin position="1847"/>
        <end position="1856"/>
    </location>
</feature>
<feature type="region of interest" description="Disordered" evidence="1">
    <location>
        <begin position="237"/>
        <end position="260"/>
    </location>
</feature>
<feature type="region of interest" description="Disordered" evidence="1">
    <location>
        <begin position="3455"/>
        <end position="3476"/>
    </location>
</feature>
<feature type="region of interest" description="Disordered" evidence="1">
    <location>
        <begin position="2460"/>
        <end position="2499"/>
    </location>
</feature>
<feature type="compositionally biased region" description="Polar residues" evidence="1">
    <location>
        <begin position="1257"/>
        <end position="1266"/>
    </location>
</feature>
<gene>
    <name evidence="2" type="ORF">ABL78_5324</name>
</gene>
<feature type="compositionally biased region" description="Polar residues" evidence="1">
    <location>
        <begin position="641"/>
        <end position="651"/>
    </location>
</feature>
<feature type="region of interest" description="Disordered" evidence="1">
    <location>
        <begin position="1179"/>
        <end position="1266"/>
    </location>
</feature>
<organism evidence="2 3">
    <name type="scientific">Leptomonas seymouri</name>
    <dbReference type="NCBI Taxonomy" id="5684"/>
    <lineage>
        <taxon>Eukaryota</taxon>
        <taxon>Discoba</taxon>
        <taxon>Euglenozoa</taxon>
        <taxon>Kinetoplastea</taxon>
        <taxon>Metakinetoplastina</taxon>
        <taxon>Trypanosomatida</taxon>
        <taxon>Trypanosomatidae</taxon>
        <taxon>Leishmaniinae</taxon>
        <taxon>Leptomonas</taxon>
    </lineage>
</organism>
<proteinExistence type="predicted"/>
<feature type="compositionally biased region" description="Low complexity" evidence="1">
    <location>
        <begin position="1016"/>
        <end position="1034"/>
    </location>
</feature>
<feature type="compositionally biased region" description="Low complexity" evidence="1">
    <location>
        <begin position="944"/>
        <end position="965"/>
    </location>
</feature>
<feature type="region of interest" description="Disordered" evidence="1">
    <location>
        <begin position="2790"/>
        <end position="2936"/>
    </location>
</feature>
<feature type="compositionally biased region" description="Polar residues" evidence="1">
    <location>
        <begin position="1189"/>
        <end position="1199"/>
    </location>
</feature>
<dbReference type="Proteomes" id="UP000038009">
    <property type="component" value="Unassembled WGS sequence"/>
</dbReference>
<feature type="compositionally biased region" description="Polar residues" evidence="1">
    <location>
        <begin position="2487"/>
        <end position="2499"/>
    </location>
</feature>
<keyword evidence="3" id="KW-1185">Reference proteome</keyword>
<dbReference type="OMA" id="PAWAMEV"/>
<feature type="compositionally biased region" description="Polar residues" evidence="1">
    <location>
        <begin position="2289"/>
        <end position="2299"/>
    </location>
</feature>
<feature type="region of interest" description="Disordered" evidence="1">
    <location>
        <begin position="1771"/>
        <end position="1806"/>
    </location>
</feature>
<feature type="compositionally biased region" description="Basic and acidic residues" evidence="1">
    <location>
        <begin position="1783"/>
        <end position="1798"/>
    </location>
</feature>
<feature type="region of interest" description="Disordered" evidence="1">
    <location>
        <begin position="569"/>
        <end position="651"/>
    </location>
</feature>